<dbReference type="OrthoDB" id="4078936at2759"/>
<dbReference type="GeneID" id="30030972"/>
<dbReference type="Proteomes" id="UP000092555">
    <property type="component" value="Unassembled WGS sequence"/>
</dbReference>
<keyword evidence="2" id="KW-1185">Reference proteome</keyword>
<dbReference type="AlphaFoldDB" id="A0A1A0H6Q2"/>
<proteinExistence type="predicted"/>
<dbReference type="EMBL" id="LXTC01000006">
    <property type="protein sequence ID" value="OBA19587.1"/>
    <property type="molecule type" value="Genomic_DNA"/>
</dbReference>
<gene>
    <name evidence="1" type="ORF">METBIDRAFT_46149</name>
</gene>
<protein>
    <submittedName>
        <fullName evidence="1">Uncharacterized protein</fullName>
    </submittedName>
</protein>
<name>A0A1A0H6Q2_9ASCO</name>
<sequence>MILLRFLRSLRTLSRVSFRHKGSFKNNDTTVETDEVVSDNNPWSPTLYQDKVYVRQGWKNVALPSKFRLSYEPLYESPGAKYVAILKRLTLSFAVLGVYGLKLLYELVQFDDIFALGVILGTWTPVAAVQYKTKDYVTRIFRLYDKEKPHTLENLVNDEQLIVEKLNATGGKTYNTLVTVLGNESLKLCTGEEDALKPYRTWQETVDGRKKFYYIMDNLGGMKMDRLWGIVEHNLGVDNGRYMEQKRDN</sequence>
<dbReference type="RefSeq" id="XP_018710115.1">
    <property type="nucleotide sequence ID" value="XM_018857996.1"/>
</dbReference>
<evidence type="ECO:0000313" key="1">
    <source>
        <dbReference type="EMBL" id="OBA19587.1"/>
    </source>
</evidence>
<accession>A0A1A0H6Q2</accession>
<comment type="caution">
    <text evidence="1">The sequence shown here is derived from an EMBL/GenBank/DDBJ whole genome shotgun (WGS) entry which is preliminary data.</text>
</comment>
<organism evidence="1 2">
    <name type="scientific">Metschnikowia bicuspidata var. bicuspidata NRRL YB-4993</name>
    <dbReference type="NCBI Taxonomy" id="869754"/>
    <lineage>
        <taxon>Eukaryota</taxon>
        <taxon>Fungi</taxon>
        <taxon>Dikarya</taxon>
        <taxon>Ascomycota</taxon>
        <taxon>Saccharomycotina</taxon>
        <taxon>Pichiomycetes</taxon>
        <taxon>Metschnikowiaceae</taxon>
        <taxon>Metschnikowia</taxon>
    </lineage>
</organism>
<evidence type="ECO:0000313" key="2">
    <source>
        <dbReference type="Proteomes" id="UP000092555"/>
    </source>
</evidence>
<reference evidence="1 2" key="1">
    <citation type="submission" date="2016-05" db="EMBL/GenBank/DDBJ databases">
        <title>Comparative genomics of biotechnologically important yeasts.</title>
        <authorList>
            <consortium name="DOE Joint Genome Institute"/>
            <person name="Riley R."/>
            <person name="Haridas S."/>
            <person name="Wolfe K.H."/>
            <person name="Lopes M.R."/>
            <person name="Hittinger C.T."/>
            <person name="Goker M."/>
            <person name="Salamov A."/>
            <person name="Wisecaver J."/>
            <person name="Long T.M."/>
            <person name="Aerts A.L."/>
            <person name="Barry K."/>
            <person name="Choi C."/>
            <person name="Clum A."/>
            <person name="Coughlan A.Y."/>
            <person name="Deshpande S."/>
            <person name="Douglass A.P."/>
            <person name="Hanson S.J."/>
            <person name="Klenk H.-P."/>
            <person name="LaButti K."/>
            <person name="Lapidus A."/>
            <person name="Lindquist E."/>
            <person name="Lipzen A."/>
            <person name="Meier-kolthoff J.P."/>
            <person name="Ohm R.A."/>
            <person name="Otillar R.P."/>
            <person name="Pangilinan J."/>
            <person name="Peng Y."/>
            <person name="Rokas A."/>
            <person name="Rosa C.A."/>
            <person name="Scheuner C."/>
            <person name="Sibirny A.A."/>
            <person name="Slot J.C."/>
            <person name="Stielow J.B."/>
            <person name="Sun H."/>
            <person name="Kurtzman C.P."/>
            <person name="Blackwell M."/>
            <person name="Grigoriev I.V."/>
            <person name="Jeffries T.W."/>
        </authorList>
    </citation>
    <scope>NUCLEOTIDE SEQUENCE [LARGE SCALE GENOMIC DNA]</scope>
    <source>
        <strain evidence="1 2">NRRL YB-4993</strain>
    </source>
</reference>